<comment type="caution">
    <text evidence="2">The sequence shown here is derived from an EMBL/GenBank/DDBJ whole genome shotgun (WGS) entry which is preliminary data.</text>
</comment>
<accession>A0A2P4XVR1</accession>
<feature type="transmembrane region" description="Helical" evidence="1">
    <location>
        <begin position="21"/>
        <end position="42"/>
    </location>
</feature>
<dbReference type="AlphaFoldDB" id="A0A2P4XVR1"/>
<keyword evidence="1" id="KW-0472">Membrane</keyword>
<evidence type="ECO:0000313" key="3">
    <source>
        <dbReference type="Proteomes" id="UP000237271"/>
    </source>
</evidence>
<name>A0A2P4XVR1_9STRA</name>
<keyword evidence="3" id="KW-1185">Reference proteome</keyword>
<dbReference type="Proteomes" id="UP000237271">
    <property type="component" value="Unassembled WGS sequence"/>
</dbReference>
<keyword evidence="1" id="KW-1133">Transmembrane helix</keyword>
<proteinExistence type="predicted"/>
<dbReference type="EMBL" id="NCKW01007833">
    <property type="protein sequence ID" value="POM69653.1"/>
    <property type="molecule type" value="Genomic_DNA"/>
</dbReference>
<sequence>MESSKKLDKYAFKRVTTKEYLFGYQFHVLGKLLTYALLATGYCHHCIAIAKLFEQGLGQSQHGQWRGEICVNDRAGYYCRFFLSVRFK</sequence>
<keyword evidence="1" id="KW-0812">Transmembrane</keyword>
<organism evidence="2 3">
    <name type="scientific">Phytophthora palmivora</name>
    <dbReference type="NCBI Taxonomy" id="4796"/>
    <lineage>
        <taxon>Eukaryota</taxon>
        <taxon>Sar</taxon>
        <taxon>Stramenopiles</taxon>
        <taxon>Oomycota</taxon>
        <taxon>Peronosporomycetes</taxon>
        <taxon>Peronosporales</taxon>
        <taxon>Peronosporaceae</taxon>
        <taxon>Phytophthora</taxon>
    </lineage>
</organism>
<evidence type="ECO:0000313" key="2">
    <source>
        <dbReference type="EMBL" id="POM69653.1"/>
    </source>
</evidence>
<evidence type="ECO:0000256" key="1">
    <source>
        <dbReference type="SAM" id="Phobius"/>
    </source>
</evidence>
<gene>
    <name evidence="2" type="ORF">PHPALM_14041</name>
</gene>
<protein>
    <submittedName>
        <fullName evidence="2">Uncharacterized protein</fullName>
    </submittedName>
</protein>
<reference evidence="2 3" key="1">
    <citation type="journal article" date="2017" name="Genome Biol. Evol.">
        <title>Phytophthora megakarya and P. palmivora, closely related causal agents of cacao black pod rot, underwent increases in genome sizes and gene numbers by different mechanisms.</title>
        <authorList>
            <person name="Ali S.S."/>
            <person name="Shao J."/>
            <person name="Lary D.J."/>
            <person name="Kronmiller B."/>
            <person name="Shen D."/>
            <person name="Strem M.D."/>
            <person name="Amoako-Attah I."/>
            <person name="Akrofi A.Y."/>
            <person name="Begoude B.A."/>
            <person name="Ten Hoopen G.M."/>
            <person name="Coulibaly K."/>
            <person name="Kebe B.I."/>
            <person name="Melnick R.L."/>
            <person name="Guiltinan M.J."/>
            <person name="Tyler B.M."/>
            <person name="Meinhardt L.W."/>
            <person name="Bailey B.A."/>
        </authorList>
    </citation>
    <scope>NUCLEOTIDE SEQUENCE [LARGE SCALE GENOMIC DNA]</scope>
    <source>
        <strain evidence="3">sbr112.9</strain>
    </source>
</reference>